<dbReference type="InterPro" id="IPR031325">
    <property type="entry name" value="RHS_repeat"/>
</dbReference>
<sequence length="137" mass="15546">PYRRRRPHHLLRYGQDGLPTQRTNALGHTFGYHYDKARRLVGLTNENGARYRFAYDILDRLIAESGFDHKLTGYRYNAGNELVEQHEFGDDASLAAKLMAQLGGQPIPKKKPPRFQTASTAKPRCGLPSSNATYWDA</sequence>
<gene>
    <name evidence="2" type="ORF">NEISUBOT_05485</name>
</gene>
<dbReference type="Gene3D" id="2.180.10.10">
    <property type="entry name" value="RHS repeat-associated core"/>
    <property type="match status" value="1"/>
</dbReference>
<protein>
    <recommendedName>
        <fullName evidence="4">RHS repeat protein</fullName>
    </recommendedName>
</protein>
<organism evidence="2 3">
    <name type="scientific">Neisseria subflava NJ9703</name>
    <dbReference type="NCBI Taxonomy" id="546268"/>
    <lineage>
        <taxon>Bacteria</taxon>
        <taxon>Pseudomonadati</taxon>
        <taxon>Pseudomonadota</taxon>
        <taxon>Betaproteobacteria</taxon>
        <taxon>Neisseriales</taxon>
        <taxon>Neisseriaceae</taxon>
        <taxon>Neisseria</taxon>
    </lineage>
</organism>
<name>A0A9W5IP51_NEISU</name>
<dbReference type="EMBL" id="ACEO02000015">
    <property type="protein sequence ID" value="EFC51055.1"/>
    <property type="molecule type" value="Genomic_DNA"/>
</dbReference>
<evidence type="ECO:0000313" key="2">
    <source>
        <dbReference type="EMBL" id="EFC51055.1"/>
    </source>
</evidence>
<feature type="compositionally biased region" description="Polar residues" evidence="1">
    <location>
        <begin position="128"/>
        <end position="137"/>
    </location>
</feature>
<comment type="caution">
    <text evidence="2">The sequence shown here is derived from an EMBL/GenBank/DDBJ whole genome shotgun (WGS) entry which is preliminary data.</text>
</comment>
<dbReference type="NCBIfam" id="TIGR01643">
    <property type="entry name" value="YD_repeat_2x"/>
    <property type="match status" value="2"/>
</dbReference>
<evidence type="ECO:0008006" key="4">
    <source>
        <dbReference type="Google" id="ProtNLM"/>
    </source>
</evidence>
<dbReference type="Pfam" id="PF05593">
    <property type="entry name" value="RHS_repeat"/>
    <property type="match status" value="1"/>
</dbReference>
<evidence type="ECO:0000313" key="3">
    <source>
        <dbReference type="Proteomes" id="UP000004621"/>
    </source>
</evidence>
<proteinExistence type="predicted"/>
<feature type="non-terminal residue" evidence="2">
    <location>
        <position position="1"/>
    </location>
</feature>
<dbReference type="InterPro" id="IPR006530">
    <property type="entry name" value="YD"/>
</dbReference>
<dbReference type="AlphaFoldDB" id="A0A9W5IP51"/>
<accession>A0A9W5IP51</accession>
<reference evidence="2 3" key="1">
    <citation type="submission" date="2010-01" db="EMBL/GenBank/DDBJ databases">
        <authorList>
            <person name="Weinstock G."/>
            <person name="Sodergren E."/>
            <person name="Clifton S."/>
            <person name="Fulton L."/>
            <person name="Fulton B."/>
            <person name="Courtney L."/>
            <person name="Fronick C."/>
            <person name="Harrison M."/>
            <person name="Strong C."/>
            <person name="Farmer C."/>
            <person name="Delahaunty K."/>
            <person name="Markovic C."/>
            <person name="Hall O."/>
            <person name="Minx P."/>
            <person name="Tomlinson C."/>
            <person name="Mitreva M."/>
            <person name="Nelson J."/>
            <person name="Hou S."/>
            <person name="Wollam A."/>
            <person name="Pepin K.H."/>
            <person name="Johnson M."/>
            <person name="Bhonagiri V."/>
            <person name="Nash W.E."/>
            <person name="Warren W."/>
            <person name="Chinwalla A."/>
            <person name="Mardis E.R."/>
            <person name="Wilson R.K."/>
        </authorList>
    </citation>
    <scope>NUCLEOTIDE SEQUENCE [LARGE SCALE GENOMIC DNA]</scope>
    <source>
        <strain evidence="2 3">NJ9703</strain>
    </source>
</reference>
<evidence type="ECO:0000256" key="1">
    <source>
        <dbReference type="SAM" id="MobiDB-lite"/>
    </source>
</evidence>
<dbReference type="Proteomes" id="UP000004621">
    <property type="component" value="Unassembled WGS sequence"/>
</dbReference>
<feature type="region of interest" description="Disordered" evidence="1">
    <location>
        <begin position="103"/>
        <end position="137"/>
    </location>
</feature>